<comment type="caution">
    <text evidence="2">The sequence shown here is derived from an EMBL/GenBank/DDBJ whole genome shotgun (WGS) entry which is preliminary data.</text>
</comment>
<dbReference type="PANTHER" id="PTHR33164:SF57">
    <property type="entry name" value="MARR-FAMILY TRANSCRIPTIONAL REGULATOR"/>
    <property type="match status" value="1"/>
</dbReference>
<accession>A0A9W6W2F5</accession>
<feature type="domain" description="HTH marR-type" evidence="1">
    <location>
        <begin position="6"/>
        <end position="143"/>
    </location>
</feature>
<dbReference type="InterPro" id="IPR039422">
    <property type="entry name" value="MarR/SlyA-like"/>
</dbReference>
<dbReference type="SUPFAM" id="SSF46785">
    <property type="entry name" value="Winged helix' DNA-binding domain"/>
    <property type="match status" value="1"/>
</dbReference>
<dbReference type="GO" id="GO:0006950">
    <property type="term" value="P:response to stress"/>
    <property type="evidence" value="ECO:0007669"/>
    <property type="project" value="TreeGrafter"/>
</dbReference>
<proteinExistence type="predicted"/>
<organism evidence="2 3">
    <name type="scientific">Actinorhabdospora filicis</name>
    <dbReference type="NCBI Taxonomy" id="1785913"/>
    <lineage>
        <taxon>Bacteria</taxon>
        <taxon>Bacillati</taxon>
        <taxon>Actinomycetota</taxon>
        <taxon>Actinomycetes</taxon>
        <taxon>Micromonosporales</taxon>
        <taxon>Micromonosporaceae</taxon>
        <taxon>Actinorhabdospora</taxon>
    </lineage>
</organism>
<gene>
    <name evidence="2" type="ORF">Afil01_17640</name>
</gene>
<evidence type="ECO:0000259" key="1">
    <source>
        <dbReference type="PROSITE" id="PS50995"/>
    </source>
</evidence>
<dbReference type="PANTHER" id="PTHR33164">
    <property type="entry name" value="TRANSCRIPTIONAL REGULATOR, MARR FAMILY"/>
    <property type="match status" value="1"/>
</dbReference>
<dbReference type="AlphaFoldDB" id="A0A9W6W2F5"/>
<dbReference type="Proteomes" id="UP001165079">
    <property type="component" value="Unassembled WGS sequence"/>
</dbReference>
<evidence type="ECO:0000313" key="2">
    <source>
        <dbReference type="EMBL" id="GLZ76957.1"/>
    </source>
</evidence>
<evidence type="ECO:0000313" key="3">
    <source>
        <dbReference type="Proteomes" id="UP001165079"/>
    </source>
</evidence>
<dbReference type="InterPro" id="IPR036390">
    <property type="entry name" value="WH_DNA-bd_sf"/>
</dbReference>
<dbReference type="PROSITE" id="PS50995">
    <property type="entry name" value="HTH_MARR_2"/>
    <property type="match status" value="1"/>
</dbReference>
<protein>
    <submittedName>
        <fullName evidence="2">MarR family transcriptional regulator</fullName>
    </submittedName>
</protein>
<dbReference type="Pfam" id="PF12802">
    <property type="entry name" value="MarR_2"/>
    <property type="match status" value="1"/>
</dbReference>
<reference evidence="2" key="1">
    <citation type="submission" date="2023-03" db="EMBL/GenBank/DDBJ databases">
        <title>Actinorhabdospora filicis NBRC 111898.</title>
        <authorList>
            <person name="Ichikawa N."/>
            <person name="Sato H."/>
            <person name="Tonouchi N."/>
        </authorList>
    </citation>
    <scope>NUCLEOTIDE SEQUENCE</scope>
    <source>
        <strain evidence="2">NBRC 111898</strain>
    </source>
</reference>
<sequence length="147" mass="16092">MSVNPAEQVARAMTGIRRSQRRRALLARNAPGDPAAAHFDVLDAIESAHEKGEHVGVREIALALDVDQPRASKLVSAAVEAGHVRREADQSDGRRTLLKHTETGREVIARATAAREAAMDRAMTGWSEAERAEFARLLTRFVAGFER</sequence>
<dbReference type="Gene3D" id="1.10.10.10">
    <property type="entry name" value="Winged helix-like DNA-binding domain superfamily/Winged helix DNA-binding domain"/>
    <property type="match status" value="1"/>
</dbReference>
<dbReference type="GO" id="GO:0003700">
    <property type="term" value="F:DNA-binding transcription factor activity"/>
    <property type="evidence" value="ECO:0007669"/>
    <property type="project" value="InterPro"/>
</dbReference>
<dbReference type="InterPro" id="IPR036388">
    <property type="entry name" value="WH-like_DNA-bd_sf"/>
</dbReference>
<dbReference type="EMBL" id="BSTX01000001">
    <property type="protein sequence ID" value="GLZ76957.1"/>
    <property type="molecule type" value="Genomic_DNA"/>
</dbReference>
<keyword evidence="3" id="KW-1185">Reference proteome</keyword>
<dbReference type="RefSeq" id="WP_285662101.1">
    <property type="nucleotide sequence ID" value="NZ_BSTX01000001.1"/>
</dbReference>
<dbReference type="InterPro" id="IPR000835">
    <property type="entry name" value="HTH_MarR-typ"/>
</dbReference>
<dbReference type="SMART" id="SM00347">
    <property type="entry name" value="HTH_MARR"/>
    <property type="match status" value="1"/>
</dbReference>
<name>A0A9W6W2F5_9ACTN</name>